<protein>
    <recommendedName>
        <fullName evidence="13">tRNA (guanine(10)-N(2))-dimethyltransferase</fullName>
        <ecNumber evidence="13">2.1.1.213</ecNumber>
    </recommendedName>
    <alternativeName>
        <fullName evidence="14">tRNA:G10 dimethyltransferase</fullName>
    </alternativeName>
</protein>
<dbReference type="FunFam" id="3.40.50.150:FF:000251">
    <property type="entry name" value="Putative RNA methylase"/>
    <property type="match status" value="1"/>
</dbReference>
<evidence type="ECO:0000256" key="12">
    <source>
        <dbReference type="ARBA" id="ARBA00061338"/>
    </source>
</evidence>
<dbReference type="PROSITE" id="PS01261">
    <property type="entry name" value="UPF0020"/>
    <property type="match status" value="1"/>
</dbReference>
<keyword evidence="3" id="KW-0963">Cytoplasm</keyword>
<dbReference type="GO" id="GO:0000049">
    <property type="term" value="F:tRNA binding"/>
    <property type="evidence" value="ECO:0007669"/>
    <property type="project" value="UniProtKB-KW"/>
</dbReference>
<gene>
    <name evidence="17" type="ORF">HA299_00325</name>
</gene>
<dbReference type="EC" id="2.1.1.213" evidence="13"/>
<evidence type="ECO:0000256" key="1">
    <source>
        <dbReference type="ARBA" id="ARBA00004496"/>
    </source>
</evidence>
<evidence type="ECO:0000313" key="18">
    <source>
        <dbReference type="Proteomes" id="UP000600363"/>
    </source>
</evidence>
<evidence type="ECO:0000256" key="7">
    <source>
        <dbReference type="ARBA" id="ARBA00022691"/>
    </source>
</evidence>
<dbReference type="SUPFAM" id="SSF53335">
    <property type="entry name" value="S-adenosyl-L-methionine-dependent methyltransferases"/>
    <property type="match status" value="1"/>
</dbReference>
<evidence type="ECO:0000256" key="2">
    <source>
        <dbReference type="ARBA" id="ARBA00011245"/>
    </source>
</evidence>
<dbReference type="PANTHER" id="PTHR14911">
    <property type="entry name" value="THUMP DOMAIN-CONTAINING"/>
    <property type="match status" value="1"/>
</dbReference>
<dbReference type="InterPro" id="IPR000241">
    <property type="entry name" value="RlmKL-like_Mtase"/>
</dbReference>
<proteinExistence type="inferred from homology"/>
<keyword evidence="7" id="KW-0949">S-adenosyl-L-methionine</keyword>
<sequence>MLVAFELSGEHPELPAAEALASLRALGIPHERMLHTDGLLVVEVDAPPAVLRTLASRLALSRCVLLVLSMSMGPESTFFSMLRELDGEDIGESFCVRARGIGGVRINSEHVERTVGAIVRQHTGRRVSLSHPDTVLRALVGRDVRVLGRVVSHTARRMLLGERPHERPFFHPGVMLPVLARAVVNLTETREGGRLLDPFCGTGGLLIEAARVGCVSVGGDAQARMVRGARMNLRSLGLDAQLLELDATCLPFSDGTMDGAACDPPYGRSARRMGSSDEALYGGSLMELARVLRGDARAVVVYAQNLYKGEPIPEMAQRAGFDVERCFVMRVHRSLTRCILVLHRK</sequence>
<dbReference type="GO" id="GO:0030488">
    <property type="term" value="P:tRNA methylation"/>
    <property type="evidence" value="ECO:0007669"/>
    <property type="project" value="TreeGrafter"/>
</dbReference>
<evidence type="ECO:0000256" key="4">
    <source>
        <dbReference type="ARBA" id="ARBA00022555"/>
    </source>
</evidence>
<dbReference type="PANTHER" id="PTHR14911:SF21">
    <property type="entry name" value="N2-METHYLGUANOSINE TRNA METHYLTRANSFERASE"/>
    <property type="match status" value="1"/>
</dbReference>
<evidence type="ECO:0000256" key="11">
    <source>
        <dbReference type="ARBA" id="ARBA00054380"/>
    </source>
</evidence>
<evidence type="ECO:0000256" key="10">
    <source>
        <dbReference type="ARBA" id="ARBA00051883"/>
    </source>
</evidence>
<dbReference type="EMBL" id="DUIH01000002">
    <property type="protein sequence ID" value="HIH69062.1"/>
    <property type="molecule type" value="Genomic_DNA"/>
</dbReference>
<dbReference type="CDD" id="cd02440">
    <property type="entry name" value="AdoMet_MTases"/>
    <property type="match status" value="1"/>
</dbReference>
<keyword evidence="5 17" id="KW-0489">Methyltransferase</keyword>
<evidence type="ECO:0000256" key="6">
    <source>
        <dbReference type="ARBA" id="ARBA00022679"/>
    </source>
</evidence>
<dbReference type="Pfam" id="PF02926">
    <property type="entry name" value="THUMP"/>
    <property type="match status" value="1"/>
</dbReference>
<evidence type="ECO:0000256" key="14">
    <source>
        <dbReference type="ARBA" id="ARBA00082665"/>
    </source>
</evidence>
<accession>A0A832VWI9</accession>
<comment type="subunit">
    <text evidence="2">Monomer.</text>
</comment>
<dbReference type="GO" id="GO:0160101">
    <property type="term" value="F:tRNA (guanine(10)-N2)-dimethyltransferase activity"/>
    <property type="evidence" value="ECO:0007669"/>
    <property type="project" value="UniProtKB-EC"/>
</dbReference>
<keyword evidence="9 15" id="KW-0694">RNA-binding</keyword>
<organism evidence="17 18">
    <name type="scientific">Methermicoccus shengliensis</name>
    <dbReference type="NCBI Taxonomy" id="660064"/>
    <lineage>
        <taxon>Archaea</taxon>
        <taxon>Methanobacteriati</taxon>
        <taxon>Methanobacteriota</taxon>
        <taxon>Stenosarchaea group</taxon>
        <taxon>Methanomicrobia</taxon>
        <taxon>Methanosarcinales</taxon>
        <taxon>Methermicoccaceae</taxon>
        <taxon>Methermicoccus</taxon>
    </lineage>
</organism>
<keyword evidence="4" id="KW-0820">tRNA-binding</keyword>
<evidence type="ECO:0000259" key="16">
    <source>
        <dbReference type="PROSITE" id="PS51165"/>
    </source>
</evidence>
<evidence type="ECO:0000256" key="15">
    <source>
        <dbReference type="PROSITE-ProRule" id="PRU00529"/>
    </source>
</evidence>
<dbReference type="InterPro" id="IPR004114">
    <property type="entry name" value="THUMP_dom"/>
</dbReference>
<dbReference type="AlphaFoldDB" id="A0A832VWI9"/>
<dbReference type="Gene3D" id="3.30.2130.30">
    <property type="match status" value="1"/>
</dbReference>
<keyword evidence="8" id="KW-0819">tRNA processing</keyword>
<evidence type="ECO:0000256" key="5">
    <source>
        <dbReference type="ARBA" id="ARBA00022603"/>
    </source>
</evidence>
<dbReference type="SMART" id="SM00981">
    <property type="entry name" value="THUMP"/>
    <property type="match status" value="1"/>
</dbReference>
<keyword evidence="6 17" id="KW-0808">Transferase</keyword>
<dbReference type="RefSeq" id="WP_042684322.1">
    <property type="nucleotide sequence ID" value="NZ_DUIH01000002.1"/>
</dbReference>
<dbReference type="Proteomes" id="UP000600363">
    <property type="component" value="Unassembled WGS sequence"/>
</dbReference>
<comment type="function">
    <text evidence="11">Catalyzes the adenosylmethionine-dependent methylation of the exocyclic amino group (N(2)) of guanosine at position 10 of various tRNAs. Acts via a two-step process that leads to the formation of either N(2)-monomethyl (m(2)G) or N(2)-dimethylguanosine (m(2)(2)G).</text>
</comment>
<dbReference type="Gene3D" id="3.40.50.150">
    <property type="entry name" value="Vaccinia Virus protein VP39"/>
    <property type="match status" value="1"/>
</dbReference>
<comment type="subcellular location">
    <subcellularLocation>
        <location evidence="1">Cytoplasm</location>
    </subcellularLocation>
</comment>
<evidence type="ECO:0000256" key="8">
    <source>
        <dbReference type="ARBA" id="ARBA00022694"/>
    </source>
</evidence>
<dbReference type="CDD" id="cd11715">
    <property type="entry name" value="THUMP_AdoMetMT"/>
    <property type="match status" value="1"/>
</dbReference>
<evidence type="ECO:0000313" key="17">
    <source>
        <dbReference type="EMBL" id="HIH69062.1"/>
    </source>
</evidence>
<reference evidence="17" key="1">
    <citation type="journal article" date="2020" name="bioRxiv">
        <title>A rank-normalized archaeal taxonomy based on genome phylogeny resolves widespread incomplete and uneven classifications.</title>
        <authorList>
            <person name="Rinke C."/>
            <person name="Chuvochina M."/>
            <person name="Mussig A.J."/>
            <person name="Chaumeil P.-A."/>
            <person name="Waite D.W."/>
            <person name="Whitman W.B."/>
            <person name="Parks D.H."/>
            <person name="Hugenholtz P."/>
        </authorList>
    </citation>
    <scope>NUCLEOTIDE SEQUENCE</scope>
    <source>
        <strain evidence="17">UBA12518</strain>
    </source>
</reference>
<dbReference type="SUPFAM" id="SSF143437">
    <property type="entry name" value="THUMP domain-like"/>
    <property type="match status" value="1"/>
</dbReference>
<dbReference type="InterPro" id="IPR053943">
    <property type="entry name" value="RlmKL-like_Mtase_CS"/>
</dbReference>
<evidence type="ECO:0000256" key="9">
    <source>
        <dbReference type="ARBA" id="ARBA00022884"/>
    </source>
</evidence>
<dbReference type="InterPro" id="IPR029063">
    <property type="entry name" value="SAM-dependent_MTases_sf"/>
</dbReference>
<evidence type="ECO:0000256" key="13">
    <source>
        <dbReference type="ARBA" id="ARBA00066936"/>
    </source>
</evidence>
<name>A0A832VWI9_9EURY</name>
<dbReference type="Pfam" id="PF01170">
    <property type="entry name" value="UPF0020"/>
    <property type="match status" value="1"/>
</dbReference>
<evidence type="ECO:0000256" key="3">
    <source>
        <dbReference type="ARBA" id="ARBA00022490"/>
    </source>
</evidence>
<comment type="catalytic activity">
    <reaction evidence="10">
        <text>guanosine(10) in tRNA + 2 S-adenosyl-L-methionine = N(2)-dimethylguanosine(10) in tRNA + 2 S-adenosyl-L-homocysteine + 2 H(+)</text>
        <dbReference type="Rhea" id="RHEA:43124"/>
        <dbReference type="Rhea" id="RHEA-COMP:10355"/>
        <dbReference type="Rhea" id="RHEA-COMP:10358"/>
        <dbReference type="ChEBI" id="CHEBI:15378"/>
        <dbReference type="ChEBI" id="CHEBI:57856"/>
        <dbReference type="ChEBI" id="CHEBI:59789"/>
        <dbReference type="ChEBI" id="CHEBI:74269"/>
        <dbReference type="ChEBI" id="CHEBI:74513"/>
        <dbReference type="EC" id="2.1.1.213"/>
    </reaction>
</comment>
<feature type="domain" description="THUMP" evidence="16">
    <location>
        <begin position="48"/>
        <end position="152"/>
    </location>
</feature>
<comment type="caution">
    <text evidence="17">The sequence shown here is derived from an EMBL/GenBank/DDBJ whole genome shotgun (WGS) entry which is preliminary data.</text>
</comment>
<comment type="similarity">
    <text evidence="12">Belongs to the methyltransferase superfamily. Trm-G10 family.</text>
</comment>
<dbReference type="GO" id="GO:0005737">
    <property type="term" value="C:cytoplasm"/>
    <property type="evidence" value="ECO:0007669"/>
    <property type="project" value="UniProtKB-SubCell"/>
</dbReference>
<dbReference type="PROSITE" id="PS51165">
    <property type="entry name" value="THUMP"/>
    <property type="match status" value="1"/>
</dbReference>